<evidence type="ECO:0000256" key="2">
    <source>
        <dbReference type="ARBA" id="ARBA00022692"/>
    </source>
</evidence>
<proteinExistence type="predicted"/>
<evidence type="ECO:0000256" key="3">
    <source>
        <dbReference type="ARBA" id="ARBA00022989"/>
    </source>
</evidence>
<organism evidence="7 8">
    <name type="scientific">Hydrobacter penzbergensis</name>
    <dbReference type="NCBI Taxonomy" id="1235997"/>
    <lineage>
        <taxon>Bacteria</taxon>
        <taxon>Pseudomonadati</taxon>
        <taxon>Bacteroidota</taxon>
        <taxon>Chitinophagia</taxon>
        <taxon>Chitinophagales</taxon>
        <taxon>Chitinophagaceae</taxon>
        <taxon>Hydrobacter</taxon>
    </lineage>
</organism>
<evidence type="ECO:0000256" key="5">
    <source>
        <dbReference type="SAM" id="Phobius"/>
    </source>
</evidence>
<evidence type="ECO:0000313" key="8">
    <source>
        <dbReference type="Proteomes" id="UP000198711"/>
    </source>
</evidence>
<dbReference type="AlphaFoldDB" id="A0A8X8LF85"/>
<evidence type="ECO:0000256" key="4">
    <source>
        <dbReference type="ARBA" id="ARBA00023136"/>
    </source>
</evidence>
<dbReference type="Pfam" id="PF05154">
    <property type="entry name" value="TM2"/>
    <property type="match status" value="1"/>
</dbReference>
<dbReference type="Proteomes" id="UP000198711">
    <property type="component" value="Unassembled WGS sequence"/>
</dbReference>
<feature type="transmembrane region" description="Helical" evidence="5">
    <location>
        <begin position="49"/>
        <end position="68"/>
    </location>
</feature>
<keyword evidence="3 5" id="KW-1133">Transmembrane helix</keyword>
<protein>
    <submittedName>
        <fullName evidence="7">TM2 domain-containing protein</fullName>
    </submittedName>
</protein>
<name>A0A8X8LF85_9BACT</name>
<evidence type="ECO:0000313" key="7">
    <source>
        <dbReference type="EMBL" id="SDW96833.1"/>
    </source>
</evidence>
<keyword evidence="4 5" id="KW-0472">Membrane</keyword>
<gene>
    <name evidence="7" type="ORF">SAMN05444410_107180</name>
</gene>
<evidence type="ECO:0000256" key="1">
    <source>
        <dbReference type="ARBA" id="ARBA00004141"/>
    </source>
</evidence>
<accession>A0A8X8LF85</accession>
<sequence>MKPNLITMIPALEGEELVHLQSITRELSDEQLQSFIAVYNGKRRKTDDILIGCILGFVCVGGIQRFMVKQNGMGLLYLFTGGLCLIGTIVDLVNHKKLTFEYNQQMAREALAMVHSY</sequence>
<keyword evidence="8" id="KW-1185">Reference proteome</keyword>
<comment type="caution">
    <text evidence="7">The sequence shown here is derived from an EMBL/GenBank/DDBJ whole genome shotgun (WGS) entry which is preliminary data.</text>
</comment>
<dbReference type="InterPro" id="IPR007829">
    <property type="entry name" value="TM2"/>
</dbReference>
<feature type="domain" description="TM2" evidence="6">
    <location>
        <begin position="49"/>
        <end position="93"/>
    </location>
</feature>
<dbReference type="RefSeq" id="WP_092723811.1">
    <property type="nucleotide sequence ID" value="NZ_FNNO01000007.1"/>
</dbReference>
<reference evidence="7 8" key="1">
    <citation type="submission" date="2016-10" db="EMBL/GenBank/DDBJ databases">
        <authorList>
            <person name="Varghese N."/>
            <person name="Submissions S."/>
        </authorList>
    </citation>
    <scope>NUCLEOTIDE SEQUENCE [LARGE SCALE GENOMIC DNA]</scope>
    <source>
        <strain evidence="7 8">DSM 25353</strain>
    </source>
</reference>
<evidence type="ECO:0000259" key="6">
    <source>
        <dbReference type="Pfam" id="PF05154"/>
    </source>
</evidence>
<dbReference type="EMBL" id="FNNO01000007">
    <property type="protein sequence ID" value="SDW96833.1"/>
    <property type="molecule type" value="Genomic_DNA"/>
</dbReference>
<feature type="transmembrane region" description="Helical" evidence="5">
    <location>
        <begin position="74"/>
        <end position="93"/>
    </location>
</feature>
<comment type="subcellular location">
    <subcellularLocation>
        <location evidence="1">Membrane</location>
        <topology evidence="1">Multi-pass membrane protein</topology>
    </subcellularLocation>
</comment>
<keyword evidence="2 5" id="KW-0812">Transmembrane</keyword>
<dbReference type="GO" id="GO:0016020">
    <property type="term" value="C:membrane"/>
    <property type="evidence" value="ECO:0007669"/>
    <property type="project" value="UniProtKB-SubCell"/>
</dbReference>